<dbReference type="InterPro" id="IPR002898">
    <property type="entry name" value="MotA_ExbB_proton_chnl"/>
</dbReference>
<evidence type="ECO:0000256" key="6">
    <source>
        <dbReference type="ARBA" id="ARBA00022989"/>
    </source>
</evidence>
<keyword evidence="2 8" id="KW-0813">Transport</keyword>
<dbReference type="RefSeq" id="WP_002638783.1">
    <property type="nucleotide sequence ID" value="NZ_CP012109.1"/>
</dbReference>
<dbReference type="PANTHER" id="PTHR30625:SF15">
    <property type="entry name" value="BIOPOLYMER TRANSPORT PROTEIN EXBB"/>
    <property type="match status" value="1"/>
</dbReference>
<evidence type="ECO:0000256" key="8">
    <source>
        <dbReference type="RuleBase" id="RU004057"/>
    </source>
</evidence>
<keyword evidence="12" id="KW-1185">Reference proteome</keyword>
<evidence type="ECO:0000256" key="7">
    <source>
        <dbReference type="ARBA" id="ARBA00023136"/>
    </source>
</evidence>
<dbReference type="AlphaFoldDB" id="A0A0H4X5U4"/>
<keyword evidence="6 9" id="KW-1133">Transmembrane helix</keyword>
<organism evidence="11 12">
    <name type="scientific">Pseudomyxococcus hansupus</name>
    <dbReference type="NCBI Taxonomy" id="1297742"/>
    <lineage>
        <taxon>Bacteria</taxon>
        <taxon>Pseudomonadati</taxon>
        <taxon>Myxococcota</taxon>
        <taxon>Myxococcia</taxon>
        <taxon>Myxococcales</taxon>
        <taxon>Cystobacterineae</taxon>
        <taxon>Myxococcaceae</taxon>
        <taxon>Pseudomyxococcus</taxon>
    </lineage>
</organism>
<evidence type="ECO:0000256" key="1">
    <source>
        <dbReference type="ARBA" id="ARBA00004651"/>
    </source>
</evidence>
<evidence type="ECO:0000256" key="2">
    <source>
        <dbReference type="ARBA" id="ARBA00022448"/>
    </source>
</evidence>
<feature type="transmembrane region" description="Helical" evidence="9">
    <location>
        <begin position="178"/>
        <end position="199"/>
    </location>
</feature>
<dbReference type="STRING" id="1297742.A176_006175"/>
<evidence type="ECO:0000259" key="10">
    <source>
        <dbReference type="Pfam" id="PF01618"/>
    </source>
</evidence>
<keyword evidence="3" id="KW-1003">Cell membrane</keyword>
<gene>
    <name evidence="11" type="ORF">A176_006175</name>
</gene>
<evidence type="ECO:0000313" key="12">
    <source>
        <dbReference type="Proteomes" id="UP000009026"/>
    </source>
</evidence>
<dbReference type="EMBL" id="CP012109">
    <property type="protein sequence ID" value="AKQ69263.1"/>
    <property type="molecule type" value="Genomic_DNA"/>
</dbReference>
<feature type="transmembrane region" description="Helical" evidence="9">
    <location>
        <begin position="32"/>
        <end position="49"/>
    </location>
</feature>
<evidence type="ECO:0000256" key="4">
    <source>
        <dbReference type="ARBA" id="ARBA00022692"/>
    </source>
</evidence>
<dbReference type="GO" id="GO:0017038">
    <property type="term" value="P:protein import"/>
    <property type="evidence" value="ECO:0007669"/>
    <property type="project" value="TreeGrafter"/>
</dbReference>
<protein>
    <submittedName>
        <fullName evidence="11">MotA/TolQ/ExbB proton channel family protein</fullName>
    </submittedName>
</protein>
<feature type="domain" description="MotA/TolQ/ExbB proton channel" evidence="10">
    <location>
        <begin position="87"/>
        <end position="209"/>
    </location>
</feature>
<dbReference type="Pfam" id="PF01618">
    <property type="entry name" value="MotA_ExbB"/>
    <property type="match status" value="1"/>
</dbReference>
<dbReference type="PATRIC" id="fig|1297742.4.peg.6266"/>
<keyword evidence="7 9" id="KW-0472">Membrane</keyword>
<accession>A0A0H4X5U4</accession>
<evidence type="ECO:0000313" key="11">
    <source>
        <dbReference type="EMBL" id="AKQ69263.1"/>
    </source>
</evidence>
<evidence type="ECO:0000256" key="5">
    <source>
        <dbReference type="ARBA" id="ARBA00022927"/>
    </source>
</evidence>
<dbReference type="KEGG" id="mym:A176_006175"/>
<feature type="transmembrane region" description="Helical" evidence="9">
    <location>
        <begin position="125"/>
        <end position="149"/>
    </location>
</feature>
<reference evidence="11 12" key="1">
    <citation type="journal article" date="2016" name="PLoS ONE">
        <title>Complete Genome Sequence and Comparative Genomics of a Novel Myxobacterium Myxococcus hansupus.</title>
        <authorList>
            <person name="Sharma G."/>
            <person name="Narwani T."/>
            <person name="Subramanian S."/>
        </authorList>
    </citation>
    <scope>NUCLEOTIDE SEQUENCE [LARGE SCALE GENOMIC DNA]</scope>
    <source>
        <strain evidence="12">mixupus</strain>
    </source>
</reference>
<evidence type="ECO:0000256" key="3">
    <source>
        <dbReference type="ARBA" id="ARBA00022475"/>
    </source>
</evidence>
<dbReference type="GO" id="GO:0005886">
    <property type="term" value="C:plasma membrane"/>
    <property type="evidence" value="ECO:0007669"/>
    <property type="project" value="UniProtKB-SubCell"/>
</dbReference>
<comment type="subcellular location">
    <subcellularLocation>
        <location evidence="1">Cell membrane</location>
        <topology evidence="1">Multi-pass membrane protein</topology>
    </subcellularLocation>
    <subcellularLocation>
        <location evidence="8">Membrane</location>
        <topology evidence="8">Multi-pass membrane protein</topology>
    </subcellularLocation>
</comment>
<proteinExistence type="inferred from homology"/>
<dbReference type="OrthoDB" id="9805133at2"/>
<keyword evidence="5 8" id="KW-0653">Protein transport</keyword>
<dbReference type="Proteomes" id="UP000009026">
    <property type="component" value="Chromosome"/>
</dbReference>
<comment type="similarity">
    <text evidence="8">Belongs to the exbB/tolQ family.</text>
</comment>
<dbReference type="eggNOG" id="COG0811">
    <property type="taxonomic scope" value="Bacteria"/>
</dbReference>
<keyword evidence="4 9" id="KW-0812">Transmembrane</keyword>
<dbReference type="InterPro" id="IPR050790">
    <property type="entry name" value="ExbB/TolQ_transport"/>
</dbReference>
<sequence length="226" mass="24032">MPSIAVLAQAHPEQLGWLSTKLLSVTLTSAEWVLWVLVCLSVLSIAIMLERTVYFARHRLPDSEALAVRLARGELDAVKAAIQGRQGMEAAILREGLACADQGPDTVEQVIASTLSRERPRYERFLSYLGTLGNNAPFIGLFGTVLGIIKAFHDLGNMNAQGGGGGMQQTVMAGISEALVATAVGLAVAIPAVVAFNVFSRQLKTLTSRANALGYALVGTLRSEAR</sequence>
<evidence type="ECO:0000256" key="9">
    <source>
        <dbReference type="SAM" id="Phobius"/>
    </source>
</evidence>
<dbReference type="PANTHER" id="PTHR30625">
    <property type="entry name" value="PROTEIN TOLQ"/>
    <property type="match status" value="1"/>
</dbReference>
<name>A0A0H4X5U4_9BACT</name>